<comment type="subcellular location">
    <subcellularLocation>
        <location evidence="1">Secreted</location>
    </subcellularLocation>
</comment>
<evidence type="ECO:0000313" key="7">
    <source>
        <dbReference type="Proteomes" id="UP000596742"/>
    </source>
</evidence>
<gene>
    <name evidence="6" type="ORF">MGAL_10B063630</name>
</gene>
<dbReference type="EMBL" id="UYJE01001181">
    <property type="protein sequence ID" value="VDH99751.1"/>
    <property type="molecule type" value="Genomic_DNA"/>
</dbReference>
<accession>A0A8B6C4F1</accession>
<evidence type="ECO:0000256" key="2">
    <source>
        <dbReference type="ARBA" id="ARBA00022525"/>
    </source>
</evidence>
<organism evidence="6 7">
    <name type="scientific">Mytilus galloprovincialis</name>
    <name type="common">Mediterranean mussel</name>
    <dbReference type="NCBI Taxonomy" id="29158"/>
    <lineage>
        <taxon>Eukaryota</taxon>
        <taxon>Metazoa</taxon>
        <taxon>Spiralia</taxon>
        <taxon>Lophotrochozoa</taxon>
        <taxon>Mollusca</taxon>
        <taxon>Bivalvia</taxon>
        <taxon>Autobranchia</taxon>
        <taxon>Pteriomorphia</taxon>
        <taxon>Mytilida</taxon>
        <taxon>Mytiloidea</taxon>
        <taxon>Mytilidae</taxon>
        <taxon>Mytilinae</taxon>
        <taxon>Mytilus</taxon>
    </lineage>
</organism>
<evidence type="ECO:0000256" key="3">
    <source>
        <dbReference type="ARBA" id="ARBA00022729"/>
    </source>
</evidence>
<dbReference type="InterPro" id="IPR050822">
    <property type="entry name" value="Cerebellin_Synaptic_Org"/>
</dbReference>
<name>A0A8B6C4F1_MYTGA</name>
<dbReference type="OrthoDB" id="6100311at2759"/>
<dbReference type="Pfam" id="PF00386">
    <property type="entry name" value="C1q"/>
    <property type="match status" value="1"/>
</dbReference>
<evidence type="ECO:0000256" key="1">
    <source>
        <dbReference type="ARBA" id="ARBA00004613"/>
    </source>
</evidence>
<dbReference type="PANTHER" id="PTHR22923:SF116">
    <property type="entry name" value="C1Q DOMAIN-CONTAINING PROTEIN"/>
    <property type="match status" value="1"/>
</dbReference>
<evidence type="ECO:0000313" key="6">
    <source>
        <dbReference type="EMBL" id="VDH99751.1"/>
    </source>
</evidence>
<feature type="chain" id="PRO_5032429794" description="C1q domain-containing protein" evidence="4">
    <location>
        <begin position="22"/>
        <end position="180"/>
    </location>
</feature>
<protein>
    <recommendedName>
        <fullName evidence="5">C1q domain-containing protein</fullName>
    </recommendedName>
</protein>
<dbReference type="PROSITE" id="PS50871">
    <property type="entry name" value="C1Q"/>
    <property type="match status" value="1"/>
</dbReference>
<feature type="signal peptide" evidence="4">
    <location>
        <begin position="1"/>
        <end position="21"/>
    </location>
</feature>
<dbReference type="GO" id="GO:0005576">
    <property type="term" value="C:extracellular region"/>
    <property type="evidence" value="ECO:0007669"/>
    <property type="project" value="UniProtKB-SubCell"/>
</dbReference>
<dbReference type="InterPro" id="IPR008983">
    <property type="entry name" value="Tumour_necrosis_fac-like_dom"/>
</dbReference>
<evidence type="ECO:0000256" key="4">
    <source>
        <dbReference type="SAM" id="SignalP"/>
    </source>
</evidence>
<proteinExistence type="predicted"/>
<sequence length="180" mass="20472">MFVFVYFSVWILCREITMIHGSKLACPEKSSMVNKLKLLCDELDIGKESGDRSTASGFSVSLSRAKYVVKGHIVRFDKVWSNIGNDYNPQSGVYTSPKNGVYHFSCTVMSAGKKAIRVSLWKNNLKTVTSYSYHHYSGTLNLVLHLKKGDKVCIKQDYHENYIHSEPKFNYSMFSGFLIS</sequence>
<keyword evidence="2" id="KW-0964">Secreted</keyword>
<dbReference type="InterPro" id="IPR001073">
    <property type="entry name" value="C1q_dom"/>
</dbReference>
<dbReference type="SUPFAM" id="SSF49842">
    <property type="entry name" value="TNF-like"/>
    <property type="match status" value="1"/>
</dbReference>
<evidence type="ECO:0000259" key="5">
    <source>
        <dbReference type="PROSITE" id="PS50871"/>
    </source>
</evidence>
<comment type="caution">
    <text evidence="6">The sequence shown here is derived from an EMBL/GenBank/DDBJ whole genome shotgun (WGS) entry which is preliminary data.</text>
</comment>
<reference evidence="6" key="1">
    <citation type="submission" date="2018-11" db="EMBL/GenBank/DDBJ databases">
        <authorList>
            <person name="Alioto T."/>
            <person name="Alioto T."/>
        </authorList>
    </citation>
    <scope>NUCLEOTIDE SEQUENCE</scope>
</reference>
<dbReference type="PRINTS" id="PR00007">
    <property type="entry name" value="COMPLEMNTC1Q"/>
</dbReference>
<dbReference type="Proteomes" id="UP000596742">
    <property type="component" value="Unassembled WGS sequence"/>
</dbReference>
<dbReference type="Gene3D" id="2.60.120.40">
    <property type="match status" value="1"/>
</dbReference>
<dbReference type="AlphaFoldDB" id="A0A8B6C4F1"/>
<keyword evidence="7" id="KW-1185">Reference proteome</keyword>
<dbReference type="SMART" id="SM00110">
    <property type="entry name" value="C1Q"/>
    <property type="match status" value="1"/>
</dbReference>
<dbReference type="PANTHER" id="PTHR22923">
    <property type="entry name" value="CEREBELLIN-RELATED"/>
    <property type="match status" value="1"/>
</dbReference>
<keyword evidence="3 4" id="KW-0732">Signal</keyword>
<feature type="domain" description="C1q" evidence="5">
    <location>
        <begin position="51"/>
        <end position="180"/>
    </location>
</feature>